<keyword evidence="3" id="KW-1185">Reference proteome</keyword>
<gene>
    <name evidence="2" type="ORF">J8J14_13675</name>
</gene>
<evidence type="ECO:0000256" key="1">
    <source>
        <dbReference type="SAM" id="Phobius"/>
    </source>
</evidence>
<keyword evidence="1" id="KW-1133">Transmembrane helix</keyword>
<keyword evidence="1" id="KW-0812">Transmembrane</keyword>
<reference evidence="2 3" key="1">
    <citation type="submission" date="2021-03" db="EMBL/GenBank/DDBJ databases">
        <authorList>
            <person name="So Y."/>
        </authorList>
    </citation>
    <scope>NUCLEOTIDE SEQUENCE [LARGE SCALE GENOMIC DNA]</scope>
    <source>
        <strain evidence="2 3">SSH11</strain>
    </source>
</reference>
<dbReference type="EMBL" id="JAGIZB010000012">
    <property type="protein sequence ID" value="MBP0445825.1"/>
    <property type="molecule type" value="Genomic_DNA"/>
</dbReference>
<keyword evidence="1" id="KW-0472">Membrane</keyword>
<name>A0ABS4AH25_9PROT</name>
<dbReference type="RefSeq" id="WP_209380091.1">
    <property type="nucleotide sequence ID" value="NZ_JAGIZB010000012.1"/>
</dbReference>
<protein>
    <submittedName>
        <fullName evidence="2">Uncharacterized protein</fullName>
    </submittedName>
</protein>
<dbReference type="Proteomes" id="UP000681594">
    <property type="component" value="Unassembled WGS sequence"/>
</dbReference>
<proteinExistence type="predicted"/>
<feature type="transmembrane region" description="Helical" evidence="1">
    <location>
        <begin position="124"/>
        <end position="146"/>
    </location>
</feature>
<comment type="caution">
    <text evidence="2">The sequence shown here is derived from an EMBL/GenBank/DDBJ whole genome shotgun (WGS) entry which is preliminary data.</text>
</comment>
<evidence type="ECO:0000313" key="3">
    <source>
        <dbReference type="Proteomes" id="UP000681594"/>
    </source>
</evidence>
<sequence>MSVLLAFAPFLAFALLTGPLGPLPALAAGAVTSAALIIHGHLRGAEPRILEIGTCLLFSAVATWVWASDSRPSVLLVRLYVDAGLLAIILLTIAIRRPFTLAYARERVAPEHHGSAAFLRRNNLISGIWAAAFGVMVAAELAMLSFPQLPHPLGTAVIVLALLGAARLTTRLSGPQAGNPPALPREHVA</sequence>
<organism evidence="2 3">
    <name type="scientific">Pararoseomonas baculiformis</name>
    <dbReference type="NCBI Taxonomy" id="2820812"/>
    <lineage>
        <taxon>Bacteria</taxon>
        <taxon>Pseudomonadati</taxon>
        <taxon>Pseudomonadota</taxon>
        <taxon>Alphaproteobacteria</taxon>
        <taxon>Acetobacterales</taxon>
        <taxon>Acetobacteraceae</taxon>
        <taxon>Pararoseomonas</taxon>
    </lineage>
</organism>
<feature type="transmembrane region" description="Helical" evidence="1">
    <location>
        <begin position="73"/>
        <end position="95"/>
    </location>
</feature>
<feature type="transmembrane region" description="Helical" evidence="1">
    <location>
        <begin position="24"/>
        <end position="42"/>
    </location>
</feature>
<feature type="transmembrane region" description="Helical" evidence="1">
    <location>
        <begin position="49"/>
        <end position="67"/>
    </location>
</feature>
<accession>A0ABS4AH25</accession>
<evidence type="ECO:0000313" key="2">
    <source>
        <dbReference type="EMBL" id="MBP0445825.1"/>
    </source>
</evidence>